<dbReference type="Gene3D" id="2.170.130.10">
    <property type="entry name" value="TonB-dependent receptor, plug domain"/>
    <property type="match status" value="1"/>
</dbReference>
<dbReference type="RefSeq" id="WP_310033452.1">
    <property type="nucleotide sequence ID" value="NZ_JAVDRL010000010.1"/>
</dbReference>
<feature type="chain" id="PRO_5047021986" evidence="8">
    <location>
        <begin position="18"/>
        <end position="977"/>
    </location>
</feature>
<keyword evidence="8" id="KW-0732">Signal</keyword>
<accession>A0ABU1N3A6</accession>
<organism evidence="10 11">
    <name type="scientific">Caulobacter rhizosphaerae</name>
    <dbReference type="NCBI Taxonomy" id="2010972"/>
    <lineage>
        <taxon>Bacteria</taxon>
        <taxon>Pseudomonadati</taxon>
        <taxon>Pseudomonadota</taxon>
        <taxon>Alphaproteobacteria</taxon>
        <taxon>Caulobacterales</taxon>
        <taxon>Caulobacteraceae</taxon>
        <taxon>Caulobacter</taxon>
    </lineage>
</organism>
<evidence type="ECO:0000313" key="11">
    <source>
        <dbReference type="Proteomes" id="UP001262754"/>
    </source>
</evidence>
<dbReference type="InterPro" id="IPR012910">
    <property type="entry name" value="Plug_dom"/>
</dbReference>
<sequence length="977" mass="105973">MASIAVSALAFSQGAHAQQADTKADKDNTVDAVIVTGTRIRRPNVQSAAPIVTMDKQELQFQGVMNIEDALNRLPQVRADNNQFGAGFDNGGQAKVNLRRLGNQRTLVLLDGERLLPVQAIDLNIVPVALISRVDVLSGGASSTYGSDAVAGVVNFVLNKKFDGVQVNGSYSFFQHTNDDMAMRGLISQYPNFPVPPQHVTDGGRWDINFAAGKNFADDKGNISIFADYRDQKPVKWSARDYSSCRVAGSTTALSCSVNTSYTPFGRLDIASGPNAGNGYFMNKDGTQSFVSTANAADYASNTRKDWNFIRSDKRFTGGLFANYHFNDALEAYANLLVMRDVSIEQQSGAFDQDVSISCNNPFLSASQGQSLCGSSAGTAATVDAHYYLLQEGPGSTPVQNRIVNADYRFSGGLKGDLFDGWHYDVNFIASRVENTLSDRNEINPTRFARAVNVVSVGGTPTCQSVVDKTDTNCVAANIFQANKIDPKVYPYVYDNYRWTNVVEQRDVTANITGDLGQYGIKSPWAKEGVAVALGAEYRRESLKVLADQATVDYEGWFSTTGGHYGVKELYGEAQLPIANDLPFVKSLVFNTGLRASKYDNQKKELYTSKVEGLYRPVSDLLVRFSYNSAARAPNISELYSPRNFSYNGVDPCSATSLSQPGAPTAAQCANTGVTAAQYTNKSIADCGPNGCRRYAGGGNINLLPEKAITQTLGLVYTPSFVPGLMFSIDHVDIKIKDFIGYIDANVALSNCLTTGLDYYCRFVKRDPTTGRLDGTSATNGFISGGTENTNILNYKANDIQVGYNFGIGKYGRMDLNLVGTLLIDSMGQDSPTTPAQDCAGYYGQPSCYAPAPKWAHNARATWSTPWRNSNISLAWRYIGDTKLSANSTDNALNGGAGPQGYKILTKMKAYSYFDLAASVMVVKDMTARIAINNVFDKSPPVVPATFVDGTTNNPNTYTGLYDPLGRAVNISLQYNF</sequence>
<name>A0ABU1N3A6_9CAUL</name>
<evidence type="ECO:0000256" key="2">
    <source>
        <dbReference type="ARBA" id="ARBA00022448"/>
    </source>
</evidence>
<dbReference type="EMBL" id="JAVDRL010000010">
    <property type="protein sequence ID" value="MDR6532813.1"/>
    <property type="molecule type" value="Genomic_DNA"/>
</dbReference>
<protein>
    <submittedName>
        <fullName evidence="10">Outer membrane receptor protein involved in Fe transport</fullName>
    </submittedName>
</protein>
<keyword evidence="11" id="KW-1185">Reference proteome</keyword>
<evidence type="ECO:0000256" key="3">
    <source>
        <dbReference type="ARBA" id="ARBA00022452"/>
    </source>
</evidence>
<dbReference type="Gene3D" id="2.40.170.20">
    <property type="entry name" value="TonB-dependent receptor, beta-barrel domain"/>
    <property type="match status" value="1"/>
</dbReference>
<dbReference type="SUPFAM" id="SSF56935">
    <property type="entry name" value="Porins"/>
    <property type="match status" value="1"/>
</dbReference>
<dbReference type="Pfam" id="PF07715">
    <property type="entry name" value="Plug"/>
    <property type="match status" value="1"/>
</dbReference>
<keyword evidence="3 7" id="KW-1134">Transmembrane beta strand</keyword>
<evidence type="ECO:0000313" key="10">
    <source>
        <dbReference type="EMBL" id="MDR6532813.1"/>
    </source>
</evidence>
<keyword evidence="10" id="KW-0675">Receptor</keyword>
<dbReference type="PROSITE" id="PS52016">
    <property type="entry name" value="TONB_DEPENDENT_REC_3"/>
    <property type="match status" value="1"/>
</dbReference>
<keyword evidence="4 7" id="KW-0812">Transmembrane</keyword>
<evidence type="ECO:0000256" key="6">
    <source>
        <dbReference type="ARBA" id="ARBA00023237"/>
    </source>
</evidence>
<feature type="domain" description="TonB-dependent receptor plug" evidence="9">
    <location>
        <begin position="46"/>
        <end position="153"/>
    </location>
</feature>
<evidence type="ECO:0000259" key="9">
    <source>
        <dbReference type="Pfam" id="PF07715"/>
    </source>
</evidence>
<dbReference type="InterPro" id="IPR036942">
    <property type="entry name" value="Beta-barrel_TonB_sf"/>
</dbReference>
<gene>
    <name evidence="10" type="ORF">J2800_003573</name>
</gene>
<keyword evidence="6 7" id="KW-0998">Cell outer membrane</keyword>
<comment type="similarity">
    <text evidence="7">Belongs to the TonB-dependent receptor family.</text>
</comment>
<proteinExistence type="inferred from homology"/>
<evidence type="ECO:0000256" key="7">
    <source>
        <dbReference type="PROSITE-ProRule" id="PRU01360"/>
    </source>
</evidence>
<keyword evidence="2 7" id="KW-0813">Transport</keyword>
<evidence type="ECO:0000256" key="5">
    <source>
        <dbReference type="ARBA" id="ARBA00023136"/>
    </source>
</evidence>
<dbReference type="InterPro" id="IPR039426">
    <property type="entry name" value="TonB-dep_rcpt-like"/>
</dbReference>
<dbReference type="PANTHER" id="PTHR47234:SF2">
    <property type="entry name" value="TONB-DEPENDENT RECEPTOR"/>
    <property type="match status" value="1"/>
</dbReference>
<comment type="subcellular location">
    <subcellularLocation>
        <location evidence="1 7">Cell outer membrane</location>
        <topology evidence="1 7">Multi-pass membrane protein</topology>
    </subcellularLocation>
</comment>
<evidence type="ECO:0000256" key="4">
    <source>
        <dbReference type="ARBA" id="ARBA00022692"/>
    </source>
</evidence>
<reference evidence="10 11" key="1">
    <citation type="submission" date="2023-07" db="EMBL/GenBank/DDBJ databases">
        <title>Sorghum-associated microbial communities from plants grown in Nebraska, USA.</title>
        <authorList>
            <person name="Schachtman D."/>
        </authorList>
    </citation>
    <scope>NUCLEOTIDE SEQUENCE [LARGE SCALE GENOMIC DNA]</scope>
    <source>
        <strain evidence="10 11">DS2154</strain>
    </source>
</reference>
<dbReference type="Proteomes" id="UP001262754">
    <property type="component" value="Unassembled WGS sequence"/>
</dbReference>
<keyword evidence="5 7" id="KW-0472">Membrane</keyword>
<dbReference type="PANTHER" id="PTHR47234">
    <property type="match status" value="1"/>
</dbReference>
<evidence type="ECO:0000256" key="8">
    <source>
        <dbReference type="SAM" id="SignalP"/>
    </source>
</evidence>
<evidence type="ECO:0000256" key="1">
    <source>
        <dbReference type="ARBA" id="ARBA00004571"/>
    </source>
</evidence>
<comment type="caution">
    <text evidence="10">The sequence shown here is derived from an EMBL/GenBank/DDBJ whole genome shotgun (WGS) entry which is preliminary data.</text>
</comment>
<feature type="signal peptide" evidence="8">
    <location>
        <begin position="1"/>
        <end position="17"/>
    </location>
</feature>
<dbReference type="InterPro" id="IPR037066">
    <property type="entry name" value="Plug_dom_sf"/>
</dbReference>